<name>U5EV41_9DIPT</name>
<dbReference type="EMBL" id="GANO01003581">
    <property type="protein sequence ID" value="JAB56290.1"/>
    <property type="molecule type" value="mRNA"/>
</dbReference>
<dbReference type="PRINTS" id="PR01366">
    <property type="entry name" value="ROYALJELLY"/>
</dbReference>
<dbReference type="InterPro" id="IPR011042">
    <property type="entry name" value="6-blade_b-propeller_TolB-like"/>
</dbReference>
<dbReference type="SUPFAM" id="SSF101898">
    <property type="entry name" value="NHL repeat"/>
    <property type="match status" value="1"/>
</dbReference>
<dbReference type="PANTHER" id="PTHR10009">
    <property type="entry name" value="PROTEIN YELLOW-RELATED"/>
    <property type="match status" value="1"/>
</dbReference>
<evidence type="ECO:0000256" key="3">
    <source>
        <dbReference type="ARBA" id="ARBA00022525"/>
    </source>
</evidence>
<dbReference type="Pfam" id="PF03022">
    <property type="entry name" value="MRJP"/>
    <property type="match status" value="1"/>
</dbReference>
<evidence type="ECO:0000256" key="4">
    <source>
        <dbReference type="ARBA" id="ARBA00022729"/>
    </source>
</evidence>
<dbReference type="PANTHER" id="PTHR10009:SF7">
    <property type="entry name" value="GH10609P-RELATED"/>
    <property type="match status" value="1"/>
</dbReference>
<feature type="signal peptide" evidence="6">
    <location>
        <begin position="1"/>
        <end position="26"/>
    </location>
</feature>
<keyword evidence="3" id="KW-0964">Secreted</keyword>
<proteinExistence type="evidence at transcript level"/>
<sequence length="456" mass="50921">MKTRPKMLIKILTTISICSIITSTMAQTTPYTMKSLKPVAQWGEMEFSFPSEFAKSQSIANGNYVPGNSIPLDVDIDYKENTGSRILVTFPRFRKGVPMTIGYVSQKSGVRGPLIEPYPNFQMQNNGNANQATKNCNAITSVFRVTVDECQRIWILDTGMIGSDRMCPPQLWIYDLNTDNLIHRYTFPLNQYTPGSLFITITLDVVNCRNTMAYISDVTGNALIVYDLNRGKSWKITNRLFHPDPDYGVFTISNESFDLMDGILALALSPKSNSSPNNLYSNHYQSNNRVLYFHALASGQENMVATSILNNNTIWEADSGASPRSFMPLGVRGQQSAAQAMDRNGNLFFGLLPSNAIGCWNINNRYDNSNIEIVAQNSETLQFASGVKIVTNRKGKEELWVLTCRFQRVMTGSMNPAETNFRIQAIQVEELLNSPMCGGSSKRGVSNVIFPNYGKK</sequence>
<comment type="subcellular location">
    <subcellularLocation>
        <location evidence="1">Secreted</location>
    </subcellularLocation>
</comment>
<comment type="similarity">
    <text evidence="2">Belongs to the major royal jelly protein family.</text>
</comment>
<feature type="chain" id="PRO_5004660137" evidence="6">
    <location>
        <begin position="27"/>
        <end position="456"/>
    </location>
</feature>
<dbReference type="AlphaFoldDB" id="U5EV41"/>
<protein>
    <submittedName>
        <fullName evidence="7">Putative yellow-related salivary protein</fullName>
    </submittedName>
</protein>
<dbReference type="GO" id="GO:0005576">
    <property type="term" value="C:extracellular region"/>
    <property type="evidence" value="ECO:0007669"/>
    <property type="project" value="UniProtKB-SubCell"/>
</dbReference>
<evidence type="ECO:0000256" key="1">
    <source>
        <dbReference type="ARBA" id="ARBA00004613"/>
    </source>
</evidence>
<evidence type="ECO:0000313" key="7">
    <source>
        <dbReference type="EMBL" id="JAB56290.1"/>
    </source>
</evidence>
<evidence type="ECO:0000256" key="2">
    <source>
        <dbReference type="ARBA" id="ARBA00009127"/>
    </source>
</evidence>
<accession>U5EV41</accession>
<keyword evidence="5" id="KW-0325">Glycoprotein</keyword>
<dbReference type="InterPro" id="IPR017996">
    <property type="entry name" value="MRJP/yellow-related"/>
</dbReference>
<dbReference type="FunFam" id="2.120.10.30:FF:000045">
    <property type="entry name" value="Blast:Protein yellow"/>
    <property type="match status" value="1"/>
</dbReference>
<evidence type="ECO:0000256" key="6">
    <source>
        <dbReference type="SAM" id="SignalP"/>
    </source>
</evidence>
<reference evidence="7" key="1">
    <citation type="journal article" date="2014" name="Insect Biochem. Mol. Biol.">
        <title>An insight into the sialome of the frog biting fly, Corethrella appendiculata.</title>
        <authorList>
            <person name="Ribeiro J.M.C."/>
            <person name="Chagas A.C."/>
            <person name="Pham V.M."/>
            <person name="Lounibos L.P."/>
            <person name="Calvo E."/>
        </authorList>
    </citation>
    <scope>NUCLEOTIDE SEQUENCE</scope>
    <source>
        <tissue evidence="7">Salivary glands</tissue>
    </source>
</reference>
<keyword evidence="4 6" id="KW-0732">Signal</keyword>
<dbReference type="Gene3D" id="2.120.10.30">
    <property type="entry name" value="TolB, C-terminal domain"/>
    <property type="match status" value="1"/>
</dbReference>
<organism evidence="7">
    <name type="scientific">Corethrella appendiculata</name>
    <dbReference type="NCBI Taxonomy" id="1370023"/>
    <lineage>
        <taxon>Eukaryota</taxon>
        <taxon>Metazoa</taxon>
        <taxon>Ecdysozoa</taxon>
        <taxon>Arthropoda</taxon>
        <taxon>Hexapoda</taxon>
        <taxon>Insecta</taxon>
        <taxon>Pterygota</taxon>
        <taxon>Neoptera</taxon>
        <taxon>Endopterygota</taxon>
        <taxon>Diptera</taxon>
        <taxon>Nematocera</taxon>
        <taxon>Culicoidea</taxon>
        <taxon>Chaoboridae</taxon>
        <taxon>Corethrella</taxon>
    </lineage>
</organism>
<evidence type="ECO:0000256" key="5">
    <source>
        <dbReference type="ARBA" id="ARBA00023180"/>
    </source>
</evidence>